<sequence>MASMKVEKPEASQAAVGTAQPKKEPSKAGDGPARSRASRPAAPKKAEQKPREAKKKLTRGAKPAAKN</sequence>
<comment type="caution">
    <text evidence="2">The sequence shown here is derived from an EMBL/GenBank/DDBJ whole genome shotgun (WGS) entry which is preliminary data.</text>
</comment>
<evidence type="ECO:0000313" key="3">
    <source>
        <dbReference type="Proteomes" id="UP000652761"/>
    </source>
</evidence>
<dbReference type="PANTHER" id="PTHR35831:SF2">
    <property type="entry name" value="OS01G0642200 PROTEIN"/>
    <property type="match status" value="1"/>
</dbReference>
<organism evidence="2 3">
    <name type="scientific">Colocasia esculenta</name>
    <name type="common">Wild taro</name>
    <name type="synonym">Arum esculentum</name>
    <dbReference type="NCBI Taxonomy" id="4460"/>
    <lineage>
        <taxon>Eukaryota</taxon>
        <taxon>Viridiplantae</taxon>
        <taxon>Streptophyta</taxon>
        <taxon>Embryophyta</taxon>
        <taxon>Tracheophyta</taxon>
        <taxon>Spermatophyta</taxon>
        <taxon>Magnoliopsida</taxon>
        <taxon>Liliopsida</taxon>
        <taxon>Araceae</taxon>
        <taxon>Aroideae</taxon>
        <taxon>Colocasieae</taxon>
        <taxon>Colocasia</taxon>
    </lineage>
</organism>
<dbReference type="EMBL" id="NMUH01001168">
    <property type="protein sequence ID" value="MQL89684.1"/>
    <property type="molecule type" value="Genomic_DNA"/>
</dbReference>
<feature type="compositionally biased region" description="Basic and acidic residues" evidence="1">
    <location>
        <begin position="1"/>
        <end position="10"/>
    </location>
</feature>
<protein>
    <submittedName>
        <fullName evidence="2">Uncharacterized protein</fullName>
    </submittedName>
</protein>
<feature type="region of interest" description="Disordered" evidence="1">
    <location>
        <begin position="1"/>
        <end position="67"/>
    </location>
</feature>
<feature type="compositionally biased region" description="Low complexity" evidence="1">
    <location>
        <begin position="32"/>
        <end position="43"/>
    </location>
</feature>
<evidence type="ECO:0000313" key="2">
    <source>
        <dbReference type="EMBL" id="MQL89684.1"/>
    </source>
</evidence>
<reference evidence="2" key="1">
    <citation type="submission" date="2017-07" db="EMBL/GenBank/DDBJ databases">
        <title>Taro Niue Genome Assembly and Annotation.</title>
        <authorList>
            <person name="Atibalentja N."/>
            <person name="Keating K."/>
            <person name="Fields C.J."/>
        </authorList>
    </citation>
    <scope>NUCLEOTIDE SEQUENCE</scope>
    <source>
        <strain evidence="2">Niue_2</strain>
        <tissue evidence="2">Leaf</tissue>
    </source>
</reference>
<dbReference type="PANTHER" id="PTHR35831">
    <property type="entry name" value="OS01G0642200 PROTEIN"/>
    <property type="match status" value="1"/>
</dbReference>
<evidence type="ECO:0000256" key="1">
    <source>
        <dbReference type="SAM" id="MobiDB-lite"/>
    </source>
</evidence>
<dbReference type="AlphaFoldDB" id="A0A843V7W6"/>
<gene>
    <name evidence="2" type="ORF">Taro_022266</name>
</gene>
<proteinExistence type="predicted"/>
<keyword evidence="3" id="KW-1185">Reference proteome</keyword>
<accession>A0A843V7W6</accession>
<dbReference type="Proteomes" id="UP000652761">
    <property type="component" value="Unassembled WGS sequence"/>
</dbReference>
<name>A0A843V7W6_COLES</name>